<proteinExistence type="predicted"/>
<reference evidence="7 8" key="1">
    <citation type="journal article" date="2011" name="Stand. Genomic Sci.">
        <title>Complete genome sequence of the hyperthermophilic chemolithoautotroph Pyrolobus fumarii type strain (1A).</title>
        <authorList>
            <person name="Anderson I."/>
            <person name="Goker M."/>
            <person name="Nolan M."/>
            <person name="Lucas S."/>
            <person name="Hammon N."/>
            <person name="Deshpande S."/>
            <person name="Cheng J.F."/>
            <person name="Tapia R."/>
            <person name="Han C."/>
            <person name="Goodwin L."/>
            <person name="Pitluck S."/>
            <person name="Huntemann M."/>
            <person name="Liolios K."/>
            <person name="Ivanova N."/>
            <person name="Pagani I."/>
            <person name="Mavromatis K."/>
            <person name="Ovchinikova G."/>
            <person name="Pati A."/>
            <person name="Chen A."/>
            <person name="Palaniappan K."/>
            <person name="Land M."/>
            <person name="Hauser L."/>
            <person name="Brambilla E.M."/>
            <person name="Huber H."/>
            <person name="Yasawong M."/>
            <person name="Rohde M."/>
            <person name="Spring S."/>
            <person name="Abt B."/>
            <person name="Sikorski J."/>
            <person name="Wirth R."/>
            <person name="Detter J.C."/>
            <person name="Woyke T."/>
            <person name="Bristow J."/>
            <person name="Eisen J.A."/>
            <person name="Markowitz V."/>
            <person name="Hugenholtz P."/>
            <person name="Kyrpides N.C."/>
            <person name="Klenk H.P."/>
            <person name="Lapidus A."/>
        </authorList>
    </citation>
    <scope>NUCLEOTIDE SEQUENCE [LARGE SCALE GENOMIC DNA]</scope>
    <source>
        <strain evidence="8">DSM 11204 / 1A</strain>
    </source>
</reference>
<evidence type="ECO:0000256" key="5">
    <source>
        <dbReference type="SAM" id="Phobius"/>
    </source>
</evidence>
<dbReference type="KEGG" id="pfm:Pyrfu_0684"/>
<dbReference type="HOGENOM" id="CLU_686279_0_0_2"/>
<feature type="transmembrane region" description="Helical" evidence="5">
    <location>
        <begin position="229"/>
        <end position="255"/>
    </location>
</feature>
<keyword evidence="8" id="KW-1185">Reference proteome</keyword>
<comment type="subcellular location">
    <subcellularLocation>
        <location evidence="1">Membrane</location>
        <topology evidence="1">Multi-pass membrane protein</topology>
    </subcellularLocation>
</comment>
<dbReference type="Pfam" id="PF12698">
    <property type="entry name" value="ABC2_membrane_3"/>
    <property type="match status" value="1"/>
</dbReference>
<evidence type="ECO:0000256" key="2">
    <source>
        <dbReference type="ARBA" id="ARBA00022692"/>
    </source>
</evidence>
<protein>
    <submittedName>
        <fullName evidence="7">ABC-2 type transporter</fullName>
    </submittedName>
</protein>
<evidence type="ECO:0000259" key="6">
    <source>
        <dbReference type="Pfam" id="PF12698"/>
    </source>
</evidence>
<gene>
    <name evidence="7" type="ordered locus">Pyrfu_0684</name>
</gene>
<evidence type="ECO:0000256" key="3">
    <source>
        <dbReference type="ARBA" id="ARBA00022989"/>
    </source>
</evidence>
<name>G0EHH8_PYRF1</name>
<feature type="transmembrane region" description="Helical" evidence="5">
    <location>
        <begin position="335"/>
        <end position="355"/>
    </location>
</feature>
<dbReference type="STRING" id="694429.Pyrfu_0684"/>
<keyword evidence="4 5" id="KW-0472">Membrane</keyword>
<dbReference type="Proteomes" id="UP000001037">
    <property type="component" value="Chromosome"/>
</dbReference>
<dbReference type="GO" id="GO:0016020">
    <property type="term" value="C:membrane"/>
    <property type="evidence" value="ECO:0007669"/>
    <property type="project" value="UniProtKB-SubCell"/>
</dbReference>
<feature type="transmembrane region" description="Helical" evidence="5">
    <location>
        <begin position="275"/>
        <end position="298"/>
    </location>
</feature>
<evidence type="ECO:0000256" key="4">
    <source>
        <dbReference type="ARBA" id="ARBA00023136"/>
    </source>
</evidence>
<evidence type="ECO:0000313" key="7">
    <source>
        <dbReference type="EMBL" id="AEM38553.1"/>
    </source>
</evidence>
<dbReference type="InterPro" id="IPR013525">
    <property type="entry name" value="ABC2_TM"/>
</dbReference>
<feature type="domain" description="ABC-2 type transporter transmembrane" evidence="6">
    <location>
        <begin position="20"/>
        <end position="373"/>
    </location>
</feature>
<keyword evidence="3 5" id="KW-1133">Transmembrane helix</keyword>
<dbReference type="GO" id="GO:0140359">
    <property type="term" value="F:ABC-type transporter activity"/>
    <property type="evidence" value="ECO:0007669"/>
    <property type="project" value="InterPro"/>
</dbReference>
<organism evidence="7 8">
    <name type="scientific">Pyrolobus fumarii (strain DSM 11204 / 1A)</name>
    <dbReference type="NCBI Taxonomy" id="694429"/>
    <lineage>
        <taxon>Archaea</taxon>
        <taxon>Thermoproteota</taxon>
        <taxon>Thermoprotei</taxon>
        <taxon>Desulfurococcales</taxon>
        <taxon>Pyrodictiaceae</taxon>
        <taxon>Pyrolobus</taxon>
    </lineage>
</organism>
<dbReference type="GeneID" id="11139152"/>
<dbReference type="PANTHER" id="PTHR43471">
    <property type="entry name" value="ABC TRANSPORTER PERMEASE"/>
    <property type="match status" value="1"/>
</dbReference>
<keyword evidence="2 5" id="KW-0812">Transmembrane</keyword>
<accession>G0EHH8</accession>
<dbReference type="RefSeq" id="WP_014026230.1">
    <property type="nucleotide sequence ID" value="NC_015931.1"/>
</dbReference>
<sequence length="401" mass="43192">MSLRLLLSKELRMLAREHMVVLSVILPLILYSSMGPVIGGIAEQARETWQLKGVVLAIVPGGPDEEKLAEMIADALRGRGVNASVVREEPLKLLEEGYTAVVAVPRGFVANITKGVNATLVVYVAGSPAQLVRLTSLTPAVSAFITKVLSGAEAQRPRINVDQYVYVSGRLFTQDEIVRLTGTATMLTYLPFFVIFPAASIGAIMMGVEREERMLEVLLSLPVRRRDISLAKVISSLIIAFMTAASATIGLYNMLRGMKTEATLALPGYTPEITVVYIAALLSSAIFTTTVIQVLSLFAETVRGAQATTVIVVFPMLGVVLASIAGLPLNPAMYAVPFMCIVYAAYAPLIGIMHATISTIIQALEALIVLALLVKLLNTEIAITGPAMLKKLRERLSRRGR</sequence>
<dbReference type="InParanoid" id="G0EHH8"/>
<evidence type="ECO:0000256" key="1">
    <source>
        <dbReference type="ARBA" id="ARBA00004141"/>
    </source>
</evidence>
<feature type="transmembrane region" description="Helical" evidence="5">
    <location>
        <begin position="310"/>
        <end position="329"/>
    </location>
</feature>
<feature type="transmembrane region" description="Helical" evidence="5">
    <location>
        <begin position="367"/>
        <end position="389"/>
    </location>
</feature>
<dbReference type="eggNOG" id="arCOG01462">
    <property type="taxonomic scope" value="Archaea"/>
</dbReference>
<evidence type="ECO:0000313" key="8">
    <source>
        <dbReference type="Proteomes" id="UP000001037"/>
    </source>
</evidence>
<dbReference type="AlphaFoldDB" id="G0EHH8"/>
<feature type="transmembrane region" description="Helical" evidence="5">
    <location>
        <begin position="186"/>
        <end position="208"/>
    </location>
</feature>
<dbReference type="EMBL" id="CP002838">
    <property type="protein sequence ID" value="AEM38553.1"/>
    <property type="molecule type" value="Genomic_DNA"/>
</dbReference>